<dbReference type="SUPFAM" id="SSF51391">
    <property type="entry name" value="Thiamin phosphate synthase"/>
    <property type="match status" value="1"/>
</dbReference>
<keyword evidence="6" id="KW-0067">ATP-binding</keyword>
<dbReference type="GO" id="GO:0009228">
    <property type="term" value="P:thiamine biosynthetic process"/>
    <property type="evidence" value="ECO:0007669"/>
    <property type="project" value="UniProtKB-KW"/>
</dbReference>
<dbReference type="Proteomes" id="UP000653730">
    <property type="component" value="Unassembled WGS sequence"/>
</dbReference>
<keyword evidence="5" id="KW-0418">Kinase</keyword>
<comment type="caution">
    <text evidence="16">The sequence shown here is derived from an EMBL/GenBank/DDBJ whole genome shotgun (WGS) entry which is preliminary data.</text>
</comment>
<comment type="catalytic activity">
    <reaction evidence="12 13">
        <text>2-[(2R,5Z)-2-carboxy-4-methylthiazol-5(2H)-ylidene]ethyl phosphate + 4-amino-2-methyl-5-(diphosphooxymethyl)pyrimidine + 2 H(+) = thiamine phosphate + CO2 + diphosphate</text>
        <dbReference type="Rhea" id="RHEA:47844"/>
        <dbReference type="ChEBI" id="CHEBI:15378"/>
        <dbReference type="ChEBI" id="CHEBI:16526"/>
        <dbReference type="ChEBI" id="CHEBI:33019"/>
        <dbReference type="ChEBI" id="CHEBI:37575"/>
        <dbReference type="ChEBI" id="CHEBI:57841"/>
        <dbReference type="ChEBI" id="CHEBI:62899"/>
        <dbReference type="EC" id="2.5.1.3"/>
    </reaction>
</comment>
<dbReference type="InterPro" id="IPR034291">
    <property type="entry name" value="TMP_synthase"/>
</dbReference>
<evidence type="ECO:0000256" key="8">
    <source>
        <dbReference type="ARBA" id="ARBA00022977"/>
    </source>
</evidence>
<dbReference type="InterPro" id="IPR013785">
    <property type="entry name" value="Aldolase_TIM"/>
</dbReference>
<dbReference type="CDD" id="cd00564">
    <property type="entry name" value="TMP_TenI"/>
    <property type="match status" value="1"/>
</dbReference>
<dbReference type="HAMAP" id="MF_00097">
    <property type="entry name" value="TMP_synthase"/>
    <property type="match status" value="1"/>
</dbReference>
<dbReference type="GO" id="GO:0009229">
    <property type="term" value="P:thiamine diphosphate biosynthetic process"/>
    <property type="evidence" value="ECO:0007669"/>
    <property type="project" value="UniProtKB-UniRule"/>
</dbReference>
<dbReference type="SUPFAM" id="SSF53613">
    <property type="entry name" value="Ribokinase-like"/>
    <property type="match status" value="1"/>
</dbReference>
<dbReference type="AlphaFoldDB" id="A0A926Q5Y7"/>
<dbReference type="Gene3D" id="3.20.20.70">
    <property type="entry name" value="Aldolase class I"/>
    <property type="match status" value="1"/>
</dbReference>
<name>A0A926Q5Y7_9FLAO</name>
<evidence type="ECO:0000256" key="10">
    <source>
        <dbReference type="ARBA" id="ARBA00047334"/>
    </source>
</evidence>
<evidence type="ECO:0000256" key="2">
    <source>
        <dbReference type="ARBA" id="ARBA00022679"/>
    </source>
</evidence>
<keyword evidence="2 13" id="KW-0808">Transferase</keyword>
<feature type="domain" description="Thiamine phosphate synthase/TenI" evidence="14">
    <location>
        <begin position="262"/>
        <end position="434"/>
    </location>
</feature>
<comment type="similarity">
    <text evidence="13">Belongs to the thiamine-phosphate synthase family.</text>
</comment>
<evidence type="ECO:0000256" key="5">
    <source>
        <dbReference type="ARBA" id="ARBA00022777"/>
    </source>
</evidence>
<feature type="binding site" evidence="13">
    <location>
        <position position="332"/>
    </location>
    <ligand>
        <name>Mg(2+)</name>
        <dbReference type="ChEBI" id="CHEBI:18420"/>
    </ligand>
</feature>
<dbReference type="CDD" id="cd01169">
    <property type="entry name" value="HMPP_kinase"/>
    <property type="match status" value="1"/>
</dbReference>
<evidence type="ECO:0000256" key="3">
    <source>
        <dbReference type="ARBA" id="ARBA00022723"/>
    </source>
</evidence>
<protein>
    <recommendedName>
        <fullName evidence="13">Thiamine-phosphate synthase</fullName>
        <shortName evidence="13">TP synthase</shortName>
        <shortName evidence="13">TPS</shortName>
        <ecNumber evidence="13">2.5.1.3</ecNumber>
    </recommendedName>
    <alternativeName>
        <fullName evidence="13">Thiamine-phosphate pyrophosphorylase</fullName>
        <shortName evidence="13">TMP pyrophosphorylase</shortName>
        <shortName evidence="13">TMP-PPase</shortName>
    </alternativeName>
</protein>
<comment type="catalytic activity">
    <reaction evidence="10 13">
        <text>4-methyl-5-(2-phosphooxyethyl)-thiazole + 4-amino-2-methyl-5-(diphosphooxymethyl)pyrimidine + H(+) = thiamine phosphate + diphosphate</text>
        <dbReference type="Rhea" id="RHEA:22328"/>
        <dbReference type="ChEBI" id="CHEBI:15378"/>
        <dbReference type="ChEBI" id="CHEBI:33019"/>
        <dbReference type="ChEBI" id="CHEBI:37575"/>
        <dbReference type="ChEBI" id="CHEBI:57841"/>
        <dbReference type="ChEBI" id="CHEBI:58296"/>
        <dbReference type="EC" id="2.5.1.3"/>
    </reaction>
</comment>
<comment type="function">
    <text evidence="13">Condenses 4-methyl-5-(beta-hydroxyethyl)thiazole monophosphate (THZ-P) and 2-methyl-4-amino-5-hydroxymethyl pyrimidine pyrophosphate (HMP-PP) to form thiamine monophosphate (TMP).</text>
</comment>
<dbReference type="InterPro" id="IPR013749">
    <property type="entry name" value="PM/HMP-P_kinase-1"/>
</dbReference>
<dbReference type="Pfam" id="PF02581">
    <property type="entry name" value="TMP-TENI"/>
    <property type="match status" value="1"/>
</dbReference>
<dbReference type="NCBIfam" id="TIGR00693">
    <property type="entry name" value="thiE"/>
    <property type="match status" value="1"/>
</dbReference>
<feature type="binding site" evidence="13">
    <location>
        <position position="351"/>
    </location>
    <ligand>
        <name>4-amino-2-methyl-5-(diphosphooxymethyl)pyrimidine</name>
        <dbReference type="ChEBI" id="CHEBI:57841"/>
    </ligand>
</feature>
<keyword evidence="4" id="KW-0547">Nucleotide-binding</keyword>
<dbReference type="NCBIfam" id="NF000736">
    <property type="entry name" value="PRK00043.2-3"/>
    <property type="match status" value="1"/>
</dbReference>
<evidence type="ECO:0000256" key="11">
    <source>
        <dbReference type="ARBA" id="ARBA00047851"/>
    </source>
</evidence>
<dbReference type="PANTHER" id="PTHR20858">
    <property type="entry name" value="PHOSPHOMETHYLPYRIMIDINE KINASE"/>
    <property type="match status" value="1"/>
</dbReference>
<keyword evidence="9" id="KW-0511">Multifunctional enzyme</keyword>
<keyword evidence="8 13" id="KW-0784">Thiamine biosynthesis</keyword>
<dbReference type="InterPro" id="IPR004399">
    <property type="entry name" value="HMP/HMP-P_kinase_dom"/>
</dbReference>
<dbReference type="GO" id="GO:0008902">
    <property type="term" value="F:hydroxymethylpyrimidine kinase activity"/>
    <property type="evidence" value="ECO:0007669"/>
    <property type="project" value="TreeGrafter"/>
</dbReference>
<keyword evidence="7 13" id="KW-0460">Magnesium</keyword>
<comment type="catalytic activity">
    <reaction evidence="11 13">
        <text>2-(2-carboxy-4-methylthiazol-5-yl)ethyl phosphate + 4-amino-2-methyl-5-(diphosphooxymethyl)pyrimidine + 2 H(+) = thiamine phosphate + CO2 + diphosphate</text>
        <dbReference type="Rhea" id="RHEA:47848"/>
        <dbReference type="ChEBI" id="CHEBI:15378"/>
        <dbReference type="ChEBI" id="CHEBI:16526"/>
        <dbReference type="ChEBI" id="CHEBI:33019"/>
        <dbReference type="ChEBI" id="CHEBI:37575"/>
        <dbReference type="ChEBI" id="CHEBI:57841"/>
        <dbReference type="ChEBI" id="CHEBI:62890"/>
        <dbReference type="EC" id="2.5.1.3"/>
    </reaction>
</comment>
<feature type="binding site" evidence="13">
    <location>
        <position position="413"/>
    </location>
    <ligand>
        <name>2-[(2R,5Z)-2-carboxy-4-methylthiazol-5(2H)-ylidene]ethyl phosphate</name>
        <dbReference type="ChEBI" id="CHEBI:62899"/>
    </ligand>
</feature>
<feature type="binding site" evidence="13">
    <location>
        <position position="380"/>
    </location>
    <ligand>
        <name>4-amino-2-methyl-5-(diphosphooxymethyl)pyrimidine</name>
        <dbReference type="ChEBI" id="CHEBI:57841"/>
    </ligand>
</feature>
<dbReference type="RefSeq" id="WP_187967607.1">
    <property type="nucleotide sequence ID" value="NZ_JACVDC010000123.1"/>
</dbReference>
<dbReference type="GO" id="GO:0004789">
    <property type="term" value="F:thiamine-phosphate diphosphorylase activity"/>
    <property type="evidence" value="ECO:0007669"/>
    <property type="project" value="UniProtKB-UniRule"/>
</dbReference>
<evidence type="ECO:0000256" key="4">
    <source>
        <dbReference type="ARBA" id="ARBA00022741"/>
    </source>
</evidence>
<evidence type="ECO:0000259" key="14">
    <source>
        <dbReference type="Pfam" id="PF02581"/>
    </source>
</evidence>
<dbReference type="EC" id="2.5.1.3" evidence="13"/>
<dbReference type="InterPro" id="IPR029056">
    <property type="entry name" value="Ribokinase-like"/>
</dbReference>
<dbReference type="InterPro" id="IPR022998">
    <property type="entry name" value="ThiamineP_synth_TenI"/>
</dbReference>
<evidence type="ECO:0000256" key="1">
    <source>
        <dbReference type="ARBA" id="ARBA00005165"/>
    </source>
</evidence>
<dbReference type="EMBL" id="JACVDC010000123">
    <property type="protein sequence ID" value="MBC9798490.1"/>
    <property type="molecule type" value="Genomic_DNA"/>
</dbReference>
<comment type="caution">
    <text evidence="13">Lacks conserved residue(s) required for the propagation of feature annotation.</text>
</comment>
<reference evidence="16 17" key="1">
    <citation type="submission" date="2020-09" db="EMBL/GenBank/DDBJ databases">
        <title>Sinomicrobium weinanense sp. nov., a halophilic bacteria isolated from saline-alkali soil.</title>
        <authorList>
            <person name="Wu P."/>
            <person name="Ren H."/>
            <person name="Mei Y."/>
            <person name="Liang Y."/>
            <person name="Chen Z."/>
        </authorList>
    </citation>
    <scope>NUCLEOTIDE SEQUENCE [LARGE SCALE GENOMIC DNA]</scope>
    <source>
        <strain evidence="16 17">FJxs</strain>
    </source>
</reference>
<evidence type="ECO:0000256" key="9">
    <source>
        <dbReference type="ARBA" id="ARBA00023268"/>
    </source>
</evidence>
<evidence type="ECO:0000256" key="6">
    <source>
        <dbReference type="ARBA" id="ARBA00022840"/>
    </source>
</evidence>
<evidence type="ECO:0000256" key="12">
    <source>
        <dbReference type="ARBA" id="ARBA00047883"/>
    </source>
</evidence>
<evidence type="ECO:0000313" key="16">
    <source>
        <dbReference type="EMBL" id="MBC9798490.1"/>
    </source>
</evidence>
<dbReference type="GO" id="GO:0008972">
    <property type="term" value="F:phosphomethylpyrimidine kinase activity"/>
    <property type="evidence" value="ECO:0007669"/>
    <property type="project" value="InterPro"/>
</dbReference>
<organism evidence="16 17">
    <name type="scientific">Sinomicrobium weinanense</name>
    <dbReference type="NCBI Taxonomy" id="2842200"/>
    <lineage>
        <taxon>Bacteria</taxon>
        <taxon>Pseudomonadati</taxon>
        <taxon>Bacteroidota</taxon>
        <taxon>Flavobacteriia</taxon>
        <taxon>Flavobacteriales</taxon>
        <taxon>Flavobacteriaceae</taxon>
        <taxon>Sinomicrobium</taxon>
    </lineage>
</organism>
<sequence length="468" mass="51120">MMGNPYILTIAGHDPCGGAGITADLKTMEDLGVHGLSACTALTVQSDTVLKKCEWTDAGLIVEQIEILMESYPVQAVKIGIIEDLEVLNTIVHLLKAKDPGIRIIWDPVLRSGSGYDFHNRIKVRDLHGILEHCDLVTPNYNEIRALSENGNTEKAIREITSRCHLFLKGGHRNDRKGMDILYRKGMPPVEFSPKDILNTDRHGSGCVLSSAIAAYLALGNSLEDSCEQAKEYTYRFLNNAPGRDRLKGITLQYISQGTTIDEHLKNIRNICVAGGDWIQLRIKDHPEKEVFEAAREAVKLCRAYGAKLIIDDHVSVAKAVGADGVHLGKNDLPAGEARKILGPGFIIGATANTTEDIEHLAGTGIDYIGLGPYRFTHTKKNLSPVLGLAGYSRIMEQLRQKKIYIPVVAIGGIGLKDMGPLSETGLQGVAVSSLLSDAKEPSTHSGLRETIARIQQYFNQTPEVASR</sequence>
<dbReference type="GO" id="GO:0000287">
    <property type="term" value="F:magnesium ion binding"/>
    <property type="evidence" value="ECO:0007669"/>
    <property type="project" value="UniProtKB-UniRule"/>
</dbReference>
<proteinExistence type="inferred from homology"/>
<feature type="binding site" evidence="13">
    <location>
        <position position="313"/>
    </location>
    <ligand>
        <name>Mg(2+)</name>
        <dbReference type="ChEBI" id="CHEBI:18420"/>
    </ligand>
</feature>
<comment type="pathway">
    <text evidence="1 13">Cofactor biosynthesis; thiamine diphosphate biosynthesis; thiamine phosphate from 4-amino-2-methyl-5-diphosphomethylpyrimidine and 4-methyl-5-(2-phosphoethyl)-thiazole: step 1/1.</text>
</comment>
<dbReference type="Gene3D" id="3.40.1190.20">
    <property type="match status" value="1"/>
</dbReference>
<gene>
    <name evidence="13" type="primary">thiE</name>
    <name evidence="16" type="ORF">IBL28_21160</name>
</gene>
<feature type="domain" description="Pyridoxamine kinase/Phosphomethylpyrimidine kinase" evidence="15">
    <location>
        <begin position="14"/>
        <end position="242"/>
    </location>
</feature>
<feature type="binding site" evidence="13">
    <location>
        <begin position="280"/>
        <end position="284"/>
    </location>
    <ligand>
        <name>4-amino-2-methyl-5-(diphosphooxymethyl)pyrimidine</name>
        <dbReference type="ChEBI" id="CHEBI:57841"/>
    </ligand>
</feature>
<dbReference type="InterPro" id="IPR036206">
    <property type="entry name" value="ThiamineP_synth_sf"/>
</dbReference>
<dbReference type="GO" id="GO:0005829">
    <property type="term" value="C:cytosol"/>
    <property type="evidence" value="ECO:0007669"/>
    <property type="project" value="TreeGrafter"/>
</dbReference>
<comment type="cofactor">
    <cofactor evidence="13">
        <name>Mg(2+)</name>
        <dbReference type="ChEBI" id="CHEBI:18420"/>
    </cofactor>
    <text evidence="13">Binds 1 Mg(2+) ion per subunit.</text>
</comment>
<evidence type="ECO:0000256" key="7">
    <source>
        <dbReference type="ARBA" id="ARBA00022842"/>
    </source>
</evidence>
<keyword evidence="17" id="KW-1185">Reference proteome</keyword>
<dbReference type="Pfam" id="PF08543">
    <property type="entry name" value="Phos_pyr_kin"/>
    <property type="match status" value="1"/>
</dbReference>
<dbReference type="PANTHER" id="PTHR20858:SF17">
    <property type="entry name" value="HYDROXYMETHYLPYRIMIDINE_PHOSPHOMETHYLPYRIMIDINE KINASE THI20-RELATED"/>
    <property type="match status" value="1"/>
</dbReference>
<keyword evidence="3 13" id="KW-0479">Metal-binding</keyword>
<accession>A0A926Q5Y7</accession>
<feature type="binding site" evidence="13">
    <location>
        <position position="312"/>
    </location>
    <ligand>
        <name>4-amino-2-methyl-5-(diphosphooxymethyl)pyrimidine</name>
        <dbReference type="ChEBI" id="CHEBI:57841"/>
    </ligand>
</feature>
<dbReference type="GO" id="GO:0005524">
    <property type="term" value="F:ATP binding"/>
    <property type="evidence" value="ECO:0007669"/>
    <property type="project" value="UniProtKB-KW"/>
</dbReference>
<evidence type="ECO:0000256" key="13">
    <source>
        <dbReference type="HAMAP-Rule" id="MF_00097"/>
    </source>
</evidence>
<evidence type="ECO:0000313" key="17">
    <source>
        <dbReference type="Proteomes" id="UP000653730"/>
    </source>
</evidence>
<feature type="binding site" evidence="13">
    <location>
        <begin position="377"/>
        <end position="379"/>
    </location>
    <ligand>
        <name>2-[(2R,5Z)-2-carboxy-4-methylthiazol-5(2H)-ylidene]ethyl phosphate</name>
        <dbReference type="ChEBI" id="CHEBI:62899"/>
    </ligand>
</feature>
<evidence type="ECO:0000259" key="15">
    <source>
        <dbReference type="Pfam" id="PF08543"/>
    </source>
</evidence>